<gene>
    <name evidence="8" type="primary">ydiU</name>
    <name evidence="8" type="synonym">selO</name>
    <name evidence="10" type="ORF">I2I05_09270</name>
</gene>
<evidence type="ECO:0000256" key="9">
    <source>
        <dbReference type="SAM" id="MobiDB-lite"/>
    </source>
</evidence>
<keyword evidence="2 8" id="KW-0808">Transferase</keyword>
<evidence type="ECO:0000256" key="4">
    <source>
        <dbReference type="ARBA" id="ARBA00022723"/>
    </source>
</evidence>
<comment type="function">
    <text evidence="8">Nucleotidyltransferase involved in the post-translational modification of proteins. It can catalyze the addition of adenosine monophosphate (AMP) or uridine monophosphate (UMP) to a protein, resulting in modifications known as AMPylation and UMPylation.</text>
</comment>
<feature type="binding site" evidence="8">
    <location>
        <position position="128"/>
    </location>
    <ligand>
        <name>ATP</name>
        <dbReference type="ChEBI" id="CHEBI:30616"/>
    </ligand>
</feature>
<comment type="catalytic activity">
    <reaction evidence="8">
        <text>L-tyrosyl-[protein] + ATP = O-(5'-adenylyl)-L-tyrosyl-[protein] + diphosphate</text>
        <dbReference type="Rhea" id="RHEA:54288"/>
        <dbReference type="Rhea" id="RHEA-COMP:10136"/>
        <dbReference type="Rhea" id="RHEA-COMP:13846"/>
        <dbReference type="ChEBI" id="CHEBI:30616"/>
        <dbReference type="ChEBI" id="CHEBI:33019"/>
        <dbReference type="ChEBI" id="CHEBI:46858"/>
        <dbReference type="ChEBI" id="CHEBI:83624"/>
        <dbReference type="EC" id="2.7.7.108"/>
    </reaction>
</comment>
<evidence type="ECO:0000256" key="6">
    <source>
        <dbReference type="ARBA" id="ARBA00022840"/>
    </source>
</evidence>
<comment type="cofactor">
    <cofactor evidence="8">
        <name>Mg(2+)</name>
        <dbReference type="ChEBI" id="CHEBI:18420"/>
    </cofactor>
    <cofactor evidence="8">
        <name>Mn(2+)</name>
        <dbReference type="ChEBI" id="CHEBI:29035"/>
    </cofactor>
</comment>
<feature type="binding site" evidence="8">
    <location>
        <position position="107"/>
    </location>
    <ligand>
        <name>ATP</name>
        <dbReference type="ChEBI" id="CHEBI:30616"/>
    </ligand>
</feature>
<dbReference type="PANTHER" id="PTHR32057">
    <property type="entry name" value="PROTEIN ADENYLYLTRANSFERASE SELO, MITOCHONDRIAL"/>
    <property type="match status" value="1"/>
</dbReference>
<comment type="catalytic activity">
    <reaction evidence="8">
        <text>L-tyrosyl-[protein] + UTP = O-(5'-uridylyl)-L-tyrosyl-[protein] + diphosphate</text>
        <dbReference type="Rhea" id="RHEA:83887"/>
        <dbReference type="Rhea" id="RHEA-COMP:10136"/>
        <dbReference type="Rhea" id="RHEA-COMP:20238"/>
        <dbReference type="ChEBI" id="CHEBI:33019"/>
        <dbReference type="ChEBI" id="CHEBI:46398"/>
        <dbReference type="ChEBI" id="CHEBI:46858"/>
        <dbReference type="ChEBI" id="CHEBI:90602"/>
    </reaction>
</comment>
<comment type="caution">
    <text evidence="10">The sequence shown here is derived from an EMBL/GenBank/DDBJ whole genome shotgun (WGS) entry which is preliminary data.</text>
</comment>
<dbReference type="RefSeq" id="WP_196281945.1">
    <property type="nucleotide sequence ID" value="NZ_JADQDQ010000003.1"/>
</dbReference>
<comment type="similarity">
    <text evidence="1 8">Belongs to the SELO family.</text>
</comment>
<feature type="binding site" evidence="8">
    <location>
        <position position="198"/>
    </location>
    <ligand>
        <name>ATP</name>
        <dbReference type="ChEBI" id="CHEBI:30616"/>
    </ligand>
</feature>
<feature type="binding site" evidence="8">
    <location>
        <position position="285"/>
    </location>
    <ligand>
        <name>ATP</name>
        <dbReference type="ChEBI" id="CHEBI:30616"/>
    </ligand>
</feature>
<feature type="binding site" evidence="8">
    <location>
        <position position="205"/>
    </location>
    <ligand>
        <name>ATP</name>
        <dbReference type="ChEBI" id="CHEBI:30616"/>
    </ligand>
</feature>
<accession>A0ABS0IGU8</accession>
<evidence type="ECO:0000256" key="2">
    <source>
        <dbReference type="ARBA" id="ARBA00022679"/>
    </source>
</evidence>
<keyword evidence="8" id="KW-0464">Manganese</keyword>
<feature type="binding site" evidence="8">
    <location>
        <position position="140"/>
    </location>
    <ligand>
        <name>ATP</name>
        <dbReference type="ChEBI" id="CHEBI:30616"/>
    </ligand>
</feature>
<feature type="binding site" evidence="8">
    <location>
        <position position="276"/>
    </location>
    <ligand>
        <name>Mg(2+)</name>
        <dbReference type="ChEBI" id="CHEBI:18420"/>
    </ligand>
</feature>
<keyword evidence="3 8" id="KW-0548">Nucleotidyltransferase</keyword>
<evidence type="ECO:0000256" key="7">
    <source>
        <dbReference type="ARBA" id="ARBA00022842"/>
    </source>
</evidence>
<comment type="catalytic activity">
    <reaction evidence="8">
        <text>L-seryl-[protein] + ATP = 3-O-(5'-adenylyl)-L-seryl-[protein] + diphosphate</text>
        <dbReference type="Rhea" id="RHEA:58120"/>
        <dbReference type="Rhea" id="RHEA-COMP:9863"/>
        <dbReference type="Rhea" id="RHEA-COMP:15073"/>
        <dbReference type="ChEBI" id="CHEBI:29999"/>
        <dbReference type="ChEBI" id="CHEBI:30616"/>
        <dbReference type="ChEBI" id="CHEBI:33019"/>
        <dbReference type="ChEBI" id="CHEBI:142516"/>
        <dbReference type="EC" id="2.7.7.108"/>
    </reaction>
</comment>
<dbReference type="EMBL" id="JADQDQ010000003">
    <property type="protein sequence ID" value="MBF9237583.1"/>
    <property type="molecule type" value="Genomic_DNA"/>
</dbReference>
<dbReference type="NCBIfam" id="NF000658">
    <property type="entry name" value="PRK00029.1"/>
    <property type="match status" value="1"/>
</dbReference>
<dbReference type="EC" id="2.7.7.-" evidence="8"/>
<evidence type="ECO:0000313" key="11">
    <source>
        <dbReference type="Proteomes" id="UP000597617"/>
    </source>
</evidence>
<reference evidence="10 11" key="1">
    <citation type="submission" date="2020-11" db="EMBL/GenBank/DDBJ databases">
        <authorList>
            <person name="Kim M.K."/>
        </authorList>
    </citation>
    <scope>NUCLEOTIDE SEQUENCE [LARGE SCALE GENOMIC DNA]</scope>
    <source>
        <strain evidence="10 11">BT683</strain>
    </source>
</reference>
<sequence length="532" mass="58658">MPTQSLHEASFTNTLVETLRGEDTPTPGSRQVPGYTYSRVQPTPVADPRLLAWSYELGQFLGLSTPAERGPAVDTLAGNLVTVTMKPFAARYAGHQFGNWAGQLGDGRAISLGELRATDGRTWELQLKGAGPTPYSRRADGRAVLRSSLREFVCSEAMHYLGVPTTRALSLVATGDTVVRDMFYNGNPQAEPGAIVCRVAPTFIRFGNFQMMAAAGELDNLRALSDYTITHFYPELGLPSPEVYVAWYEEICRLTAVMVAHWMAVGFVHGVMNTDNISILGLTIDYGPYGWLEPYDPDWTPNTTDFGHRRYAFGQQPQVALWNLARLAEALALLVGDVEKMRPGLDVYKSTFESTRHQLFLKKLGLTSLSPTEDAQLLGDLLEALAESEVDMTIFFRQLSHTAPALLAAPDPEATGFTQLLAAATYVPLPSPTHAALLNWLPRYINRLRQEPTTPAAITAAMLQANPKYVLRNYLAQQAIQFAEQGDLTYLHKLMAVLKKPFDEQPGHEEFAAKRPDWAWDMPGCATLSCSS</sequence>
<evidence type="ECO:0000256" key="1">
    <source>
        <dbReference type="ARBA" id="ARBA00009747"/>
    </source>
</evidence>
<feature type="binding site" evidence="8">
    <location>
        <position position="105"/>
    </location>
    <ligand>
        <name>ATP</name>
        <dbReference type="ChEBI" id="CHEBI:30616"/>
    </ligand>
</feature>
<feature type="region of interest" description="Disordered" evidence="9">
    <location>
        <begin position="19"/>
        <end position="39"/>
    </location>
</feature>
<protein>
    <recommendedName>
        <fullName evidence="8">Protein nucleotidyltransferase YdiU</fullName>
        <ecNumber evidence="8">2.7.7.-</ecNumber>
    </recommendedName>
    <alternativeName>
        <fullName evidence="8">Protein adenylyltransferase YdiU</fullName>
        <ecNumber evidence="8">2.7.7.108</ecNumber>
    </alternativeName>
    <alternativeName>
        <fullName evidence="8">Protein uridylyltransferase YdiU</fullName>
        <ecNumber evidence="8">2.7.7.-</ecNumber>
    </alternativeName>
</protein>
<comment type="catalytic activity">
    <reaction evidence="8">
        <text>L-seryl-[protein] + UTP = O-(5'-uridylyl)-L-seryl-[protein] + diphosphate</text>
        <dbReference type="Rhea" id="RHEA:64604"/>
        <dbReference type="Rhea" id="RHEA-COMP:9863"/>
        <dbReference type="Rhea" id="RHEA-COMP:16635"/>
        <dbReference type="ChEBI" id="CHEBI:29999"/>
        <dbReference type="ChEBI" id="CHEBI:33019"/>
        <dbReference type="ChEBI" id="CHEBI:46398"/>
        <dbReference type="ChEBI" id="CHEBI:156051"/>
    </reaction>
</comment>
<dbReference type="Pfam" id="PF02696">
    <property type="entry name" value="SelO"/>
    <property type="match status" value="1"/>
</dbReference>
<keyword evidence="4 8" id="KW-0479">Metal-binding</keyword>
<evidence type="ECO:0000256" key="5">
    <source>
        <dbReference type="ARBA" id="ARBA00022741"/>
    </source>
</evidence>
<evidence type="ECO:0000256" key="8">
    <source>
        <dbReference type="HAMAP-Rule" id="MF_00692"/>
    </source>
</evidence>
<feature type="binding site" evidence="8">
    <location>
        <position position="108"/>
    </location>
    <ligand>
        <name>ATP</name>
        <dbReference type="ChEBI" id="CHEBI:30616"/>
    </ligand>
</feature>
<feature type="binding site" evidence="8">
    <location>
        <position position="285"/>
    </location>
    <ligand>
        <name>Mg(2+)</name>
        <dbReference type="ChEBI" id="CHEBI:18420"/>
    </ligand>
</feature>
<dbReference type="PANTHER" id="PTHR32057:SF14">
    <property type="entry name" value="PROTEIN ADENYLYLTRANSFERASE SELO, MITOCHONDRIAL"/>
    <property type="match status" value="1"/>
</dbReference>
<proteinExistence type="inferred from homology"/>
<keyword evidence="11" id="KW-1185">Reference proteome</keyword>
<organism evidence="10 11">
    <name type="scientific">Hymenobacter jeongseonensis</name>
    <dbReference type="NCBI Taxonomy" id="2791027"/>
    <lineage>
        <taxon>Bacteria</taxon>
        <taxon>Pseudomonadati</taxon>
        <taxon>Bacteroidota</taxon>
        <taxon>Cytophagia</taxon>
        <taxon>Cytophagales</taxon>
        <taxon>Hymenobacteraceae</taxon>
        <taxon>Hymenobacter</taxon>
    </lineage>
</organism>
<dbReference type="InterPro" id="IPR003846">
    <property type="entry name" value="SelO"/>
</dbReference>
<dbReference type="EC" id="2.7.7.108" evidence="8"/>
<keyword evidence="5 8" id="KW-0547">Nucleotide-binding</keyword>
<dbReference type="Proteomes" id="UP000597617">
    <property type="component" value="Unassembled WGS sequence"/>
</dbReference>
<keyword evidence="7 8" id="KW-0460">Magnesium</keyword>
<dbReference type="HAMAP" id="MF_00692">
    <property type="entry name" value="SelO"/>
    <property type="match status" value="1"/>
</dbReference>
<comment type="catalytic activity">
    <reaction evidence="8">
        <text>L-threonyl-[protein] + ATP = 3-O-(5'-adenylyl)-L-threonyl-[protein] + diphosphate</text>
        <dbReference type="Rhea" id="RHEA:54292"/>
        <dbReference type="Rhea" id="RHEA-COMP:11060"/>
        <dbReference type="Rhea" id="RHEA-COMP:13847"/>
        <dbReference type="ChEBI" id="CHEBI:30013"/>
        <dbReference type="ChEBI" id="CHEBI:30616"/>
        <dbReference type="ChEBI" id="CHEBI:33019"/>
        <dbReference type="ChEBI" id="CHEBI:138113"/>
        <dbReference type="EC" id="2.7.7.108"/>
    </reaction>
</comment>
<evidence type="ECO:0000256" key="3">
    <source>
        <dbReference type="ARBA" id="ARBA00022695"/>
    </source>
</evidence>
<comment type="catalytic activity">
    <reaction evidence="8">
        <text>L-histidyl-[protein] + UTP = N(tele)-(5'-uridylyl)-L-histidyl-[protein] + diphosphate</text>
        <dbReference type="Rhea" id="RHEA:83891"/>
        <dbReference type="Rhea" id="RHEA-COMP:9745"/>
        <dbReference type="Rhea" id="RHEA-COMP:20239"/>
        <dbReference type="ChEBI" id="CHEBI:29979"/>
        <dbReference type="ChEBI" id="CHEBI:33019"/>
        <dbReference type="ChEBI" id="CHEBI:46398"/>
        <dbReference type="ChEBI" id="CHEBI:233474"/>
    </reaction>
</comment>
<evidence type="ECO:0000313" key="10">
    <source>
        <dbReference type="EMBL" id="MBF9237583.1"/>
    </source>
</evidence>
<keyword evidence="6 8" id="KW-0067">ATP-binding</keyword>
<feature type="binding site" evidence="8">
    <location>
        <position position="141"/>
    </location>
    <ligand>
        <name>ATP</name>
        <dbReference type="ChEBI" id="CHEBI:30616"/>
    </ligand>
</feature>
<name>A0ABS0IGU8_9BACT</name>
<feature type="active site" description="Proton acceptor" evidence="8">
    <location>
        <position position="275"/>
    </location>
</feature>